<proteinExistence type="inferred from homology"/>
<feature type="transmembrane region" description="Helical" evidence="9">
    <location>
        <begin position="12"/>
        <end position="33"/>
    </location>
</feature>
<evidence type="ECO:0000313" key="10">
    <source>
        <dbReference type="EMBL" id="PAB56988.1"/>
    </source>
</evidence>
<keyword evidence="5 9" id="KW-0812">Transmembrane</keyword>
<feature type="transmembrane region" description="Helical" evidence="9">
    <location>
        <begin position="286"/>
        <end position="312"/>
    </location>
</feature>
<comment type="similarity">
    <text evidence="2 9">Belongs to the branched chain amino acid transporter family.</text>
</comment>
<comment type="function">
    <text evidence="9">Component of the transport system for branched-chain amino acids.</text>
</comment>
<feature type="transmembrane region" description="Helical" evidence="9">
    <location>
        <begin position="379"/>
        <end position="400"/>
    </location>
</feature>
<evidence type="ECO:0000256" key="5">
    <source>
        <dbReference type="ARBA" id="ARBA00022692"/>
    </source>
</evidence>
<gene>
    <name evidence="10" type="primary">brnQ</name>
    <name evidence="10" type="ORF">A3Q24_01030</name>
</gene>
<keyword evidence="8 9" id="KW-0472">Membrane</keyword>
<dbReference type="EMBL" id="NIBD01000005">
    <property type="protein sequence ID" value="PAB56988.1"/>
    <property type="molecule type" value="Genomic_DNA"/>
</dbReference>
<dbReference type="GO" id="GO:0005304">
    <property type="term" value="F:L-valine transmembrane transporter activity"/>
    <property type="evidence" value="ECO:0007669"/>
    <property type="project" value="TreeGrafter"/>
</dbReference>
<sequence>MKEAQEKKLTTKQYLIVASMIFALFFGAGNLIFPLHLGQLAGKNWGPAAIGFSITGVVLPLLSLLAVAITRSNGVYQIGLPVGKVFALLFMTLIQLTMGPLFAAPRNATVAYTVGVAPLLPKHFQGGGLIVFTAIFFAIVFVIAYNESDILSSLGKILNPIFLVLLFLVFVIAFARPLGNLGTVPVSKAYAQGTIVKGFLEGYNTMDALAGLAFGVTVVTAIKELIGNNESETAKITAKSGLIAVIAIGVIYTLLIMVGAMSLGHFGITSDGGVLLSHIVRYYAGIFGQALLAVLVFLACLTTAVGVLAAFALDFSAHYTKFSYKGWLTIACIGSFATANLGLDKIIHWSLPVLMFLYPLAIVLIILSLFSPFFKKDRVIYQITMALTLIPATFDLITNLPAPIAGTSFYNAASRIRLQYLPFANVGLAWVVPTILGLVIGGLVHIWRRKSNRI</sequence>
<dbReference type="PANTHER" id="PTHR30588:SF0">
    <property type="entry name" value="BRANCHED-CHAIN AMINO ACID PERMEASE BRNQ"/>
    <property type="match status" value="1"/>
</dbReference>
<evidence type="ECO:0000256" key="3">
    <source>
        <dbReference type="ARBA" id="ARBA00022448"/>
    </source>
</evidence>
<evidence type="ECO:0000256" key="8">
    <source>
        <dbReference type="ARBA" id="ARBA00023136"/>
    </source>
</evidence>
<feature type="transmembrane region" description="Helical" evidence="9">
    <location>
        <begin position="420"/>
        <end position="447"/>
    </location>
</feature>
<comment type="caution">
    <text evidence="10">The sequence shown here is derived from an EMBL/GenBank/DDBJ whole genome shotgun (WGS) entry which is preliminary data.</text>
</comment>
<keyword evidence="6 9" id="KW-0029">Amino-acid transport</keyword>
<feature type="transmembrane region" description="Helical" evidence="9">
    <location>
        <begin position="324"/>
        <end position="343"/>
    </location>
</feature>
<comment type="subcellular location">
    <subcellularLocation>
        <location evidence="1 9">Cell membrane</location>
        <topology evidence="1 9">Multi-pass membrane protein</topology>
    </subcellularLocation>
</comment>
<feature type="transmembrane region" description="Helical" evidence="9">
    <location>
        <begin position="157"/>
        <end position="175"/>
    </location>
</feature>
<dbReference type="GO" id="GO:0015188">
    <property type="term" value="F:L-isoleucine transmembrane transporter activity"/>
    <property type="evidence" value="ECO:0007669"/>
    <property type="project" value="TreeGrafter"/>
</dbReference>
<dbReference type="Proteomes" id="UP000216008">
    <property type="component" value="Unassembled WGS sequence"/>
</dbReference>
<feature type="transmembrane region" description="Helical" evidence="9">
    <location>
        <begin position="349"/>
        <end position="370"/>
    </location>
</feature>
<feature type="transmembrane region" description="Helical" evidence="9">
    <location>
        <begin position="242"/>
        <end position="266"/>
    </location>
</feature>
<evidence type="ECO:0000313" key="11">
    <source>
        <dbReference type="Proteomes" id="UP000216008"/>
    </source>
</evidence>
<name>A0A267MDJ4_LACJH</name>
<dbReference type="GO" id="GO:0015820">
    <property type="term" value="P:L-leucine transport"/>
    <property type="evidence" value="ECO:0007669"/>
    <property type="project" value="TreeGrafter"/>
</dbReference>
<feature type="transmembrane region" description="Helical" evidence="9">
    <location>
        <begin position="124"/>
        <end position="145"/>
    </location>
</feature>
<dbReference type="AlphaFoldDB" id="A0A267MDJ4"/>
<dbReference type="GO" id="GO:0015190">
    <property type="term" value="F:L-leucine transmembrane transporter activity"/>
    <property type="evidence" value="ECO:0007669"/>
    <property type="project" value="TreeGrafter"/>
</dbReference>
<evidence type="ECO:0000256" key="6">
    <source>
        <dbReference type="ARBA" id="ARBA00022970"/>
    </source>
</evidence>
<dbReference type="Pfam" id="PF05525">
    <property type="entry name" value="Branch_AA_trans"/>
    <property type="match status" value="1"/>
</dbReference>
<keyword evidence="4" id="KW-1003">Cell membrane</keyword>
<evidence type="ECO:0000256" key="9">
    <source>
        <dbReference type="RuleBase" id="RU362122"/>
    </source>
</evidence>
<protein>
    <recommendedName>
        <fullName evidence="9">Branched-chain amino acid transport system carrier protein</fullName>
    </recommendedName>
</protein>
<feature type="transmembrane region" description="Helical" evidence="9">
    <location>
        <begin position="45"/>
        <end position="70"/>
    </location>
</feature>
<evidence type="ECO:0000256" key="7">
    <source>
        <dbReference type="ARBA" id="ARBA00022989"/>
    </source>
</evidence>
<reference evidence="10 11" key="1">
    <citation type="submission" date="2017-05" db="EMBL/GenBank/DDBJ databases">
        <title>Lactobacillus johnsonii from commercial turkeys.</title>
        <authorList>
            <person name="Johnson T.J."/>
            <person name="Youmans B."/>
        </authorList>
    </citation>
    <scope>NUCLEOTIDE SEQUENCE [LARGE SCALE GENOMIC DNA]</scope>
    <source>
        <strain evidence="10 11">UMNLJ114</strain>
    </source>
</reference>
<dbReference type="GO" id="GO:0015818">
    <property type="term" value="P:isoleucine transport"/>
    <property type="evidence" value="ECO:0007669"/>
    <property type="project" value="TreeGrafter"/>
</dbReference>
<evidence type="ECO:0000256" key="1">
    <source>
        <dbReference type="ARBA" id="ARBA00004651"/>
    </source>
</evidence>
<dbReference type="GO" id="GO:0005886">
    <property type="term" value="C:plasma membrane"/>
    <property type="evidence" value="ECO:0007669"/>
    <property type="project" value="UniProtKB-SubCell"/>
</dbReference>
<dbReference type="NCBIfam" id="TIGR00796">
    <property type="entry name" value="livcs"/>
    <property type="match status" value="1"/>
</dbReference>
<keyword evidence="7 9" id="KW-1133">Transmembrane helix</keyword>
<accession>A0A267MDJ4</accession>
<feature type="transmembrane region" description="Helical" evidence="9">
    <location>
        <begin position="82"/>
        <end position="104"/>
    </location>
</feature>
<dbReference type="InterPro" id="IPR004685">
    <property type="entry name" value="Brnchd-chn_aa_trnsp_Livcs"/>
</dbReference>
<keyword evidence="3 9" id="KW-0813">Transport</keyword>
<dbReference type="PANTHER" id="PTHR30588">
    <property type="entry name" value="BRANCHED-CHAIN AMINO ACID TRANSPORT SYSTEM 2 CARRIER PROTEIN"/>
    <property type="match status" value="1"/>
</dbReference>
<dbReference type="RefSeq" id="WP_095182502.1">
    <property type="nucleotide sequence ID" value="NZ_NIBD01000005.1"/>
</dbReference>
<evidence type="ECO:0000256" key="4">
    <source>
        <dbReference type="ARBA" id="ARBA00022475"/>
    </source>
</evidence>
<feature type="transmembrane region" description="Helical" evidence="9">
    <location>
        <begin position="203"/>
        <end position="222"/>
    </location>
</feature>
<organism evidence="10 11">
    <name type="scientific">Lactobacillus johnsonii</name>
    <dbReference type="NCBI Taxonomy" id="33959"/>
    <lineage>
        <taxon>Bacteria</taxon>
        <taxon>Bacillati</taxon>
        <taxon>Bacillota</taxon>
        <taxon>Bacilli</taxon>
        <taxon>Lactobacillales</taxon>
        <taxon>Lactobacillaceae</taxon>
        <taxon>Lactobacillus</taxon>
    </lineage>
</organism>
<evidence type="ECO:0000256" key="2">
    <source>
        <dbReference type="ARBA" id="ARBA00008540"/>
    </source>
</evidence>